<protein>
    <submittedName>
        <fullName evidence="7">Putative membrane protein</fullName>
    </submittedName>
</protein>
<reference evidence="8" key="1">
    <citation type="submission" date="2017-08" db="EMBL/GenBank/DDBJ databases">
        <authorList>
            <person name="Varghese N."/>
            <person name="Submissions S."/>
        </authorList>
    </citation>
    <scope>NUCLEOTIDE SEQUENCE [LARGE SCALE GENOMIC DNA]</scope>
    <source>
        <strain evidence="8">JC23</strain>
    </source>
</reference>
<comment type="subcellular location">
    <subcellularLocation>
        <location evidence="1">Cell membrane</location>
        <topology evidence="1">Multi-pass membrane protein</topology>
    </subcellularLocation>
</comment>
<evidence type="ECO:0000256" key="4">
    <source>
        <dbReference type="ARBA" id="ARBA00022989"/>
    </source>
</evidence>
<evidence type="ECO:0000256" key="5">
    <source>
        <dbReference type="ARBA" id="ARBA00023136"/>
    </source>
</evidence>
<dbReference type="Proteomes" id="UP000219252">
    <property type="component" value="Unassembled WGS sequence"/>
</dbReference>
<dbReference type="OrthoDB" id="128422at2"/>
<feature type="transmembrane region" description="Helical" evidence="6">
    <location>
        <begin position="182"/>
        <end position="206"/>
    </location>
</feature>
<keyword evidence="4 6" id="KW-1133">Transmembrane helix</keyword>
<evidence type="ECO:0000256" key="2">
    <source>
        <dbReference type="ARBA" id="ARBA00022475"/>
    </source>
</evidence>
<dbReference type="InterPro" id="IPR019108">
    <property type="entry name" value="Caa3_assmbl_CtaG-rel"/>
</dbReference>
<gene>
    <name evidence="7" type="ORF">SAMN05877842_101351</name>
</gene>
<dbReference type="RefSeq" id="WP_097147899.1">
    <property type="nucleotide sequence ID" value="NZ_OBQC01000001.1"/>
</dbReference>
<keyword evidence="3 6" id="KW-0812">Transmembrane</keyword>
<keyword evidence="2" id="KW-1003">Cell membrane</keyword>
<evidence type="ECO:0000256" key="3">
    <source>
        <dbReference type="ARBA" id="ARBA00022692"/>
    </source>
</evidence>
<evidence type="ECO:0000256" key="6">
    <source>
        <dbReference type="SAM" id="Phobius"/>
    </source>
</evidence>
<dbReference type="GO" id="GO:0005886">
    <property type="term" value="C:plasma membrane"/>
    <property type="evidence" value="ECO:0007669"/>
    <property type="project" value="UniProtKB-SubCell"/>
</dbReference>
<dbReference type="NCBIfam" id="TIGR02737">
    <property type="entry name" value="caa3_CtaG"/>
    <property type="match status" value="1"/>
</dbReference>
<sequence>MPLSIFGFQALWSPYLIGVIIFLTVVYFLVTVKWRKDFKVSEPLKKSEATYFLLSMLTLYIVIGSPIDLLSHILFTMHMVQMAFLLLLLPILLIKGIPWWIWRVVVNAPGVRMVFKIFTQPVVAVFLFAMMFSLYHIPAIFDTIKLDQTFHGIFTFILFLSAFLMTWPIINQNIEGQRQMKSLYKIAYIISNAVLITPACALIIFAGQPLFATYYDGDTWLKAMELCVPTSTLSGLNLTGPDLFFPGFLTVVGDQQAGGVLMKIIQEIIFGVILWKVFRQWWKDEHSSNEDEITQNALKDFQALKQSQQH</sequence>
<name>A0A285U0C1_9BACL</name>
<dbReference type="EMBL" id="OBQC01000001">
    <property type="protein sequence ID" value="SOC35289.1"/>
    <property type="molecule type" value="Genomic_DNA"/>
</dbReference>
<keyword evidence="8" id="KW-1185">Reference proteome</keyword>
<feature type="transmembrane region" description="Helical" evidence="6">
    <location>
        <begin position="114"/>
        <end position="137"/>
    </location>
</feature>
<keyword evidence="5 6" id="KW-0472">Membrane</keyword>
<feature type="transmembrane region" description="Helical" evidence="6">
    <location>
        <begin position="81"/>
        <end position="102"/>
    </location>
</feature>
<dbReference type="AlphaFoldDB" id="A0A285U0C1"/>
<dbReference type="InterPro" id="IPR014108">
    <property type="entry name" value="Caa3-assmbl_CtaG"/>
</dbReference>
<dbReference type="Pfam" id="PF09678">
    <property type="entry name" value="Caa3_CtaG"/>
    <property type="match status" value="1"/>
</dbReference>
<evidence type="ECO:0000313" key="8">
    <source>
        <dbReference type="Proteomes" id="UP000219252"/>
    </source>
</evidence>
<proteinExistence type="predicted"/>
<evidence type="ECO:0000313" key="7">
    <source>
        <dbReference type="EMBL" id="SOC35289.1"/>
    </source>
</evidence>
<accession>A0A285U0C1</accession>
<feature type="transmembrane region" description="Helical" evidence="6">
    <location>
        <begin position="51"/>
        <end position="75"/>
    </location>
</feature>
<feature type="transmembrane region" description="Helical" evidence="6">
    <location>
        <begin position="12"/>
        <end position="30"/>
    </location>
</feature>
<evidence type="ECO:0000256" key="1">
    <source>
        <dbReference type="ARBA" id="ARBA00004651"/>
    </source>
</evidence>
<feature type="transmembrane region" description="Helical" evidence="6">
    <location>
        <begin position="260"/>
        <end position="278"/>
    </location>
</feature>
<feature type="transmembrane region" description="Helical" evidence="6">
    <location>
        <begin position="149"/>
        <end position="170"/>
    </location>
</feature>
<organism evidence="7 8">
    <name type="scientific">Ureibacillus acetophenoni</name>
    <dbReference type="NCBI Taxonomy" id="614649"/>
    <lineage>
        <taxon>Bacteria</taxon>
        <taxon>Bacillati</taxon>
        <taxon>Bacillota</taxon>
        <taxon>Bacilli</taxon>
        <taxon>Bacillales</taxon>
        <taxon>Caryophanaceae</taxon>
        <taxon>Ureibacillus</taxon>
    </lineage>
</organism>